<dbReference type="Proteomes" id="UP000228533">
    <property type="component" value="Unassembled WGS sequence"/>
</dbReference>
<evidence type="ECO:0000313" key="4">
    <source>
        <dbReference type="Proteomes" id="UP000228533"/>
    </source>
</evidence>
<keyword evidence="2" id="KW-1133">Transmembrane helix</keyword>
<evidence type="ECO:0000256" key="2">
    <source>
        <dbReference type="SAM" id="Phobius"/>
    </source>
</evidence>
<evidence type="ECO:0000313" key="3">
    <source>
        <dbReference type="EMBL" id="PIT95922.1"/>
    </source>
</evidence>
<feature type="transmembrane region" description="Helical" evidence="2">
    <location>
        <begin position="115"/>
        <end position="135"/>
    </location>
</feature>
<feature type="transmembrane region" description="Helical" evidence="2">
    <location>
        <begin position="215"/>
        <end position="237"/>
    </location>
</feature>
<feature type="transmembrane region" description="Helical" evidence="2">
    <location>
        <begin position="243"/>
        <end position="261"/>
    </location>
</feature>
<keyword evidence="2" id="KW-0812">Transmembrane</keyword>
<feature type="transmembrane region" description="Helical" evidence="2">
    <location>
        <begin position="34"/>
        <end position="54"/>
    </location>
</feature>
<reference evidence="4" key="1">
    <citation type="submission" date="2017-09" db="EMBL/GenBank/DDBJ databases">
        <title>Depth-based differentiation of microbial function through sediment-hosted aquifers and enrichment of novel symbionts in the deep terrestrial subsurface.</title>
        <authorList>
            <person name="Probst A.J."/>
            <person name="Ladd B."/>
            <person name="Jarett J.K."/>
            <person name="Geller-Mcgrath D.E."/>
            <person name="Sieber C.M.K."/>
            <person name="Emerson J.B."/>
            <person name="Anantharaman K."/>
            <person name="Thomas B.C."/>
            <person name="Malmstrom R."/>
            <person name="Stieglmeier M."/>
            <person name="Klingl A."/>
            <person name="Woyke T."/>
            <person name="Ryan C.M."/>
            <person name="Banfield J.F."/>
        </authorList>
    </citation>
    <scope>NUCLEOTIDE SEQUENCE [LARGE SCALE GENOMIC DNA]</scope>
</reference>
<name>A0A2M6WT06_9BACT</name>
<dbReference type="AlphaFoldDB" id="A0A2M6WT06"/>
<comment type="caution">
    <text evidence="3">The sequence shown here is derived from an EMBL/GenBank/DDBJ whole genome shotgun (WGS) entry which is preliminary data.</text>
</comment>
<proteinExistence type="predicted"/>
<keyword evidence="1" id="KW-0175">Coiled coil</keyword>
<protein>
    <submittedName>
        <fullName evidence="3">Uncharacterized protein</fullName>
    </submittedName>
</protein>
<feature type="coiled-coil region" evidence="1">
    <location>
        <begin position="964"/>
        <end position="1066"/>
    </location>
</feature>
<accession>A0A2M6WT06</accession>
<evidence type="ECO:0000256" key="1">
    <source>
        <dbReference type="SAM" id="Coils"/>
    </source>
</evidence>
<feature type="transmembrane region" description="Helical" evidence="2">
    <location>
        <begin position="147"/>
        <end position="165"/>
    </location>
</feature>
<keyword evidence="2" id="KW-0472">Membrane</keyword>
<feature type="transmembrane region" description="Helical" evidence="2">
    <location>
        <begin position="273"/>
        <end position="291"/>
    </location>
</feature>
<feature type="transmembrane region" description="Helical" evidence="2">
    <location>
        <begin position="74"/>
        <end position="94"/>
    </location>
</feature>
<sequence length="1137" mass="124985">MGWLKFFNKTVFNYFKIFISKTLLSARLTKHRRFLGVFTLCLLVVALLGHNAWALGDNPVSWFVYGTLGAAAEAIIWFIGKLLILVVDVMISVAQYNGFANSQPVRDGWLVIRDLCNMFFILILLIIAFATVLRVSKYSISSLFKKVIFAAIFINFSRLICFLIIDFAQVVMLTFVAGFQDIGAGNLTEMLGIKQLVSMTGSSSDMNGITILGSYFLAVLYALVALVVMIGMLFMLISRIVFLWIYIILSPAAYLMSAAPGGSGYSSRWWKDFTNNVVVGPVLAFFIWLSVSTLGNVSGTDPNTDFKARIGASSSSIKDEGNKSFPPIVGVTQAGTPDHLYRLAISLAFLVAGLITAKSTGAAAGVGVGWAHTKVMGGASWLKKTVMRPVNKAKETAVSAAKTTTKAGLASTIGIAKTADAAFARKVTGNENRQGFVTQGISLAKSIMPKEAWDRFSTGRYNQSQARYDATKSGKRVENGVTYKKQNDGTFASADKQLWRDKNGQVIKAMGAGGQAFYENYYGSKRKRDRIEEISSARDKEIKTAREKYKNLTQNDLKSMARGATNPKEREAFALAAYDKGPLFDSDFARFAEKAVASSPKSIKDLRELRMKNEAFQGLYSNTSSEIAGFKDDAKKGKVKLSEQAINEKSSAESLADWLPHYADAIGMERFRAEISKIDKEDSPEKSAKIAEALHIAADRSLEANFREKVEERVKVLTTDEKNTDGQIIRAKVSEADARTMIRSNTNGEKDRIFKMSVEADRNGFNMRAENIKLTGKLDAMAFVNREPKIGPNGQPLPNQDSKINPVLLQKFAQTASVKQLLGIDAEDHTLNNRNLQGEKLDNDDLSNILVSSLSAEKIKTMDRSDTNPQTASKLTEMMVKYHHPQSGTVTLNSRTETPVDMDKVEKNKVVQNALQSIKINNPDISPNDVGLQNKLREAAEADMKQSPKTVTAQAEIDKAVEVANKKEAEQKKAETALKDLSSAAKLATDNLNNLVNNPLKAVPNPISPSDMAASERYKQYEKDLQSARLRQVEVQNKIASAQAQLEIQKAQADAAKQQLADIKKSKTEPVNYFDTTKDGKLKDSSKIAWQNFIIPSIDVMANASGSSVGTKISRAQQLNPDIPSIINVVKQPQQKT</sequence>
<dbReference type="EMBL" id="PFAM01000018">
    <property type="protein sequence ID" value="PIT95922.1"/>
    <property type="molecule type" value="Genomic_DNA"/>
</dbReference>
<gene>
    <name evidence="3" type="ORF">COT94_03230</name>
</gene>
<organism evidence="3 4">
    <name type="scientific">Candidatus Falkowbacteria bacterium CG10_big_fil_rev_8_21_14_0_10_37_14</name>
    <dbReference type="NCBI Taxonomy" id="1974561"/>
    <lineage>
        <taxon>Bacteria</taxon>
        <taxon>Candidatus Falkowiibacteriota</taxon>
    </lineage>
</organism>